<keyword evidence="1" id="KW-1133">Transmembrane helix</keyword>
<keyword evidence="2" id="KW-0150">Chloroplast</keyword>
<accession>A0A2P0QHM6</accession>
<proteinExistence type="predicted"/>
<geneLocation type="chloroplast" evidence="2"/>
<dbReference type="EMBL" id="KY819065">
    <property type="protein sequence ID" value="ARO74256.1"/>
    <property type="molecule type" value="Genomic_DNA"/>
</dbReference>
<organism evidence="2">
    <name type="scientific">Rhipilia penicilloides</name>
    <dbReference type="NCBI Taxonomy" id="1979422"/>
    <lineage>
        <taxon>Eukaryota</taxon>
        <taxon>Viridiplantae</taxon>
        <taxon>Chlorophyta</taxon>
        <taxon>core chlorophytes</taxon>
        <taxon>Ulvophyceae</taxon>
        <taxon>TCBD clade</taxon>
        <taxon>Bryopsidales</taxon>
        <taxon>Halimedineae</taxon>
        <taxon>Halimedaceae</taxon>
        <taxon>Rhipileae</taxon>
        <taxon>Rhipilia</taxon>
    </lineage>
</organism>
<keyword evidence="1" id="KW-0812">Transmembrane</keyword>
<protein>
    <submittedName>
        <fullName evidence="2">Uncharacterized protein</fullName>
    </submittedName>
</protein>
<feature type="transmembrane region" description="Helical" evidence="1">
    <location>
        <begin position="425"/>
        <end position="448"/>
    </location>
</feature>
<evidence type="ECO:0000313" key="2">
    <source>
        <dbReference type="EMBL" id="ARO74256.1"/>
    </source>
</evidence>
<evidence type="ECO:0000256" key="1">
    <source>
        <dbReference type="SAM" id="Phobius"/>
    </source>
</evidence>
<dbReference type="GeneID" id="37277689"/>
<name>A0A2P0QHM6_9CHLO</name>
<gene>
    <name evidence="2" type="primary">orf468</name>
</gene>
<reference evidence="2" key="1">
    <citation type="submission" date="2017-03" db="EMBL/GenBank/DDBJ databases">
        <title>Chloroplast genome evolution in siphonous green algae.</title>
        <authorList>
            <person name="Cremen M.C."/>
            <person name="Marcelino V.R."/>
            <person name="Verbruggen H."/>
        </authorList>
    </citation>
    <scope>NUCLEOTIDE SEQUENCE</scope>
</reference>
<dbReference type="AlphaFoldDB" id="A0A2P0QHM6"/>
<keyword evidence="2" id="KW-0934">Plastid</keyword>
<sequence>MFKYSPCDRPRGLSSLAPRHPFLVIQGSPPVSNNIEIRSSFQQESNHWIFSAESRVLTLRETFGEFCQFEKNTSKVSRMPILKHNPPKLEEWEIKFQERMEKYVDQQNQDWLELRLQKQHHQLIHNQRHVVLSQQQIQEQQTELELFEDPLWEKELQEQIESLFCSEHQQDCLDELEVREHLLLDQSHRTHHIQLEQQRDFCPTDWSQTDRELLEANLVNGIETQNDQMLTQMVENQHQFTKTILLKGCELEVSNELRNDLVNLSEYNPHFMNGKASMSTYPRNIGRSATVNFHQGFGESGFGGQDGGSGRDNWGGSRGGNSNNGDDDFLHPGVRVALYSLLFFVVIDFFNKILHWISKRFQEALEDLQKYLNTLLNKNPQNIQTRLYSLFLKFLYGFIALLTGPEAFEIALRTLGNPLFRVLFRVLRFCSRCALMISLFLGGSFYGLHWYKMLMSIVGPTLDQTMNF</sequence>
<feature type="transmembrane region" description="Helical" evidence="1">
    <location>
        <begin position="387"/>
        <end position="405"/>
    </location>
</feature>
<keyword evidence="1" id="KW-0472">Membrane</keyword>
<dbReference type="RefSeq" id="YP_009472585.1">
    <property type="nucleotide sequence ID" value="NC_037365.1"/>
</dbReference>